<evidence type="ECO:0000313" key="4">
    <source>
        <dbReference type="Proteomes" id="UP000799753"/>
    </source>
</evidence>
<organism evidence="3 4">
    <name type="scientific">Massarina eburnea CBS 473.64</name>
    <dbReference type="NCBI Taxonomy" id="1395130"/>
    <lineage>
        <taxon>Eukaryota</taxon>
        <taxon>Fungi</taxon>
        <taxon>Dikarya</taxon>
        <taxon>Ascomycota</taxon>
        <taxon>Pezizomycotina</taxon>
        <taxon>Dothideomycetes</taxon>
        <taxon>Pleosporomycetidae</taxon>
        <taxon>Pleosporales</taxon>
        <taxon>Massarineae</taxon>
        <taxon>Massarinaceae</taxon>
        <taxon>Massarina</taxon>
    </lineage>
</organism>
<dbReference type="InterPro" id="IPR001138">
    <property type="entry name" value="Zn2Cys6_DnaBD"/>
</dbReference>
<keyword evidence="4" id="KW-1185">Reference proteome</keyword>
<dbReference type="PANTHER" id="PTHR31668">
    <property type="entry name" value="GLUCOSE TRANSPORT TRANSCRIPTION REGULATOR RGT1-RELATED-RELATED"/>
    <property type="match status" value="1"/>
</dbReference>
<gene>
    <name evidence="3" type="ORF">P280DRAFT_391533</name>
</gene>
<dbReference type="CDD" id="cd00067">
    <property type="entry name" value="GAL4"/>
    <property type="match status" value="1"/>
</dbReference>
<dbReference type="GO" id="GO:0000981">
    <property type="term" value="F:DNA-binding transcription factor activity, RNA polymerase II-specific"/>
    <property type="evidence" value="ECO:0007669"/>
    <property type="project" value="InterPro"/>
</dbReference>
<evidence type="ECO:0000313" key="3">
    <source>
        <dbReference type="EMBL" id="KAF2644674.1"/>
    </source>
</evidence>
<dbReference type="PANTHER" id="PTHR31668:SF20">
    <property type="entry name" value="ZN(II)2CYS6 TRANSCRIPTION FACTOR (EUROFUNG)"/>
    <property type="match status" value="1"/>
</dbReference>
<dbReference type="EMBL" id="MU006778">
    <property type="protein sequence ID" value="KAF2644674.1"/>
    <property type="molecule type" value="Genomic_DNA"/>
</dbReference>
<evidence type="ECO:0000256" key="1">
    <source>
        <dbReference type="ARBA" id="ARBA00023242"/>
    </source>
</evidence>
<feature type="domain" description="Zn(2)-C6 fungal-type" evidence="2">
    <location>
        <begin position="13"/>
        <end position="42"/>
    </location>
</feature>
<dbReference type="InterPro" id="IPR050797">
    <property type="entry name" value="Carb_Metab_Trans_Reg"/>
</dbReference>
<dbReference type="GO" id="GO:0008270">
    <property type="term" value="F:zinc ion binding"/>
    <property type="evidence" value="ECO:0007669"/>
    <property type="project" value="InterPro"/>
</dbReference>
<reference evidence="3" key="1">
    <citation type="journal article" date="2020" name="Stud. Mycol.">
        <title>101 Dothideomycetes genomes: a test case for predicting lifestyles and emergence of pathogens.</title>
        <authorList>
            <person name="Haridas S."/>
            <person name="Albert R."/>
            <person name="Binder M."/>
            <person name="Bloem J."/>
            <person name="Labutti K."/>
            <person name="Salamov A."/>
            <person name="Andreopoulos B."/>
            <person name="Baker S."/>
            <person name="Barry K."/>
            <person name="Bills G."/>
            <person name="Bluhm B."/>
            <person name="Cannon C."/>
            <person name="Castanera R."/>
            <person name="Culley D."/>
            <person name="Daum C."/>
            <person name="Ezra D."/>
            <person name="Gonzalez J."/>
            <person name="Henrissat B."/>
            <person name="Kuo A."/>
            <person name="Liang C."/>
            <person name="Lipzen A."/>
            <person name="Lutzoni F."/>
            <person name="Magnuson J."/>
            <person name="Mondo S."/>
            <person name="Nolan M."/>
            <person name="Ohm R."/>
            <person name="Pangilinan J."/>
            <person name="Park H.-J."/>
            <person name="Ramirez L."/>
            <person name="Alfaro M."/>
            <person name="Sun H."/>
            <person name="Tritt A."/>
            <person name="Yoshinaga Y."/>
            <person name="Zwiers L.-H."/>
            <person name="Turgeon B."/>
            <person name="Goodwin S."/>
            <person name="Spatafora J."/>
            <person name="Crous P."/>
            <person name="Grigoriev I."/>
        </authorList>
    </citation>
    <scope>NUCLEOTIDE SEQUENCE</scope>
    <source>
        <strain evidence="3">CBS 473.64</strain>
    </source>
</reference>
<name>A0A6A6SEM7_9PLEO</name>
<dbReference type="PROSITE" id="PS50048">
    <property type="entry name" value="ZN2_CY6_FUNGAL_2"/>
    <property type="match status" value="1"/>
</dbReference>
<dbReference type="OrthoDB" id="4132249at2759"/>
<dbReference type="AlphaFoldDB" id="A0A6A6SEM7"/>
<accession>A0A6A6SEM7</accession>
<proteinExistence type="predicted"/>
<dbReference type="Pfam" id="PF00172">
    <property type="entry name" value="Zn_clus"/>
    <property type="match status" value="1"/>
</dbReference>
<evidence type="ECO:0000259" key="2">
    <source>
        <dbReference type="PROSITE" id="PS50048"/>
    </source>
</evidence>
<dbReference type="Gene3D" id="4.10.240.10">
    <property type="entry name" value="Zn(2)-C6 fungal-type DNA-binding domain"/>
    <property type="match status" value="1"/>
</dbReference>
<sequence length="517" mass="57558">MNRRPSRKSVPHACDACRRRKIKCDGLNPCPSCLSANLSCTFNVPQKKGGNRGVRATVLNEIRAGQAEDYQDILSTEQGRGDGHESLTPYPSTTFTVLGVDGLEGLTVDSCIDAYTIYVYPVVPLLSPQIIWNEAALVTTSLLSRQFISSFCAYVVTFGNIISSLLPATSQGSESELSKKLLNAATPTLNQERLTRPSATSAYISFFLYGAHTGLGDYRQGWFYLREATTLFLLLRDVDRQGWFDERAYRCLFWVLLVSERHASHAIRRNRPTTLQITPSTPGLSLHEPSELVLHYLSSLFRPFDDAFLALWNGARQDCTKEWLIELENDVRTALPPVLDLAGEQVANLRVSQLWLQIKLWELFPRYGFLSMESVHRCLTFAYPVDVARDLCVLLDSVGVGDLQVHGIGMTEKIFDIACALADVLPFISTSSSGSPVPVAYLRQNTALLSKLPGGSSKFVPLLLAKINELVPELVQTLCDASEISDFAISFPMSPNTRFIYEEEVGRALYADLRRRN</sequence>
<dbReference type="SUPFAM" id="SSF57701">
    <property type="entry name" value="Zn2/Cys6 DNA-binding domain"/>
    <property type="match status" value="1"/>
</dbReference>
<protein>
    <recommendedName>
        <fullName evidence="2">Zn(2)-C6 fungal-type domain-containing protein</fullName>
    </recommendedName>
</protein>
<dbReference type="GO" id="GO:0003677">
    <property type="term" value="F:DNA binding"/>
    <property type="evidence" value="ECO:0007669"/>
    <property type="project" value="UniProtKB-KW"/>
</dbReference>
<dbReference type="CDD" id="cd12148">
    <property type="entry name" value="fungal_TF_MHR"/>
    <property type="match status" value="1"/>
</dbReference>
<keyword evidence="1" id="KW-0539">Nucleus</keyword>
<dbReference type="PROSITE" id="PS00463">
    <property type="entry name" value="ZN2_CY6_FUNGAL_1"/>
    <property type="match status" value="1"/>
</dbReference>
<dbReference type="InterPro" id="IPR036864">
    <property type="entry name" value="Zn2-C6_fun-type_DNA-bd_sf"/>
</dbReference>
<dbReference type="SMART" id="SM00066">
    <property type="entry name" value="GAL4"/>
    <property type="match status" value="1"/>
</dbReference>
<dbReference type="GO" id="GO:0005634">
    <property type="term" value="C:nucleus"/>
    <property type="evidence" value="ECO:0007669"/>
    <property type="project" value="UniProtKB-SubCell"/>
</dbReference>
<dbReference type="Proteomes" id="UP000799753">
    <property type="component" value="Unassembled WGS sequence"/>
</dbReference>